<proteinExistence type="predicted"/>
<sequence length="209" mass="24096">MGFDFDRLISVVLDSIAPDLLKYDMIFLIGEAGAGKTTIMNILRGKGFNEEYNATDIGEVSRPFLSIDSGLKIIKVIDTSGSNLKSLPRWKEKDYTIRCFIFDTTQFYKGKKIDKKIRLGIKNTIKEVEYINYGYSEKKIIRFFQKLSKSKEYEDVVKCIAIGTRGNEVDSEDKEKIRKEVIKMGIKCKIFELKNNPKKELINFIFKGE</sequence>
<gene>
    <name evidence="1" type="ORF">EPJ81_02970</name>
</gene>
<protein>
    <recommendedName>
        <fullName evidence="3">G domain-containing protein</fullName>
    </recommendedName>
</protein>
<organism evidence="1 2">
    <name type="scientific">Brachyspira aalborgi</name>
    <dbReference type="NCBI Taxonomy" id="29522"/>
    <lineage>
        <taxon>Bacteria</taxon>
        <taxon>Pseudomonadati</taxon>
        <taxon>Spirochaetota</taxon>
        <taxon>Spirochaetia</taxon>
        <taxon>Brachyspirales</taxon>
        <taxon>Brachyspiraceae</taxon>
        <taxon>Brachyspira</taxon>
    </lineage>
</organism>
<dbReference type="Gene3D" id="3.40.50.300">
    <property type="entry name" value="P-loop containing nucleotide triphosphate hydrolases"/>
    <property type="match status" value="1"/>
</dbReference>
<reference evidence="1 2" key="1">
    <citation type="journal article" date="1992" name="Lakartidningen">
        <title>[Penicillin V and not amoxicillin is the first choice preparation in acute otitis].</title>
        <authorList>
            <person name="Kamme C."/>
            <person name="Lundgren K."/>
            <person name="Prellner K."/>
        </authorList>
    </citation>
    <scope>NUCLEOTIDE SEQUENCE [LARGE SCALE GENOMIC DNA]</scope>
    <source>
        <strain evidence="1 2">PC3997IV</strain>
    </source>
</reference>
<dbReference type="RefSeq" id="WP_147778163.1">
    <property type="nucleotide sequence ID" value="NZ_SAYD01000009.1"/>
</dbReference>
<accession>A0A5C8ESR6</accession>
<dbReference type="Proteomes" id="UP000325002">
    <property type="component" value="Unassembled WGS sequence"/>
</dbReference>
<dbReference type="InterPro" id="IPR027417">
    <property type="entry name" value="P-loop_NTPase"/>
</dbReference>
<comment type="caution">
    <text evidence="1">The sequence shown here is derived from an EMBL/GenBank/DDBJ whole genome shotgun (WGS) entry which is preliminary data.</text>
</comment>
<dbReference type="AlphaFoldDB" id="A0A5C8ESR6"/>
<dbReference type="EMBL" id="SAYD01000009">
    <property type="protein sequence ID" value="TXJ40114.1"/>
    <property type="molecule type" value="Genomic_DNA"/>
</dbReference>
<name>A0A5C8ESR6_9SPIR</name>
<evidence type="ECO:0000313" key="2">
    <source>
        <dbReference type="Proteomes" id="UP000325002"/>
    </source>
</evidence>
<evidence type="ECO:0008006" key="3">
    <source>
        <dbReference type="Google" id="ProtNLM"/>
    </source>
</evidence>
<evidence type="ECO:0000313" key="1">
    <source>
        <dbReference type="EMBL" id="TXJ40114.1"/>
    </source>
</evidence>
<dbReference type="SUPFAM" id="SSF52540">
    <property type="entry name" value="P-loop containing nucleoside triphosphate hydrolases"/>
    <property type="match status" value="1"/>
</dbReference>